<keyword evidence="6 8" id="KW-0443">Lipid metabolism</keyword>
<evidence type="ECO:0000256" key="5">
    <source>
        <dbReference type="ARBA" id="ARBA00022842"/>
    </source>
</evidence>
<keyword evidence="3 8" id="KW-0479">Metal-binding</keyword>
<dbReference type="InterPro" id="IPR037143">
    <property type="entry name" value="4-PPantetheinyl_Trfase_dom_sf"/>
</dbReference>
<keyword evidence="4 8" id="KW-0276">Fatty acid metabolism</keyword>
<dbReference type="AlphaFoldDB" id="A0A098B776"/>
<evidence type="ECO:0000256" key="6">
    <source>
        <dbReference type="ARBA" id="ARBA00023098"/>
    </source>
</evidence>
<comment type="similarity">
    <text evidence="8">Belongs to the P-Pant transferase superfamily. AcpS family.</text>
</comment>
<comment type="function">
    <text evidence="8">Transfers the 4'-phosphopantetheine moiety from coenzyme A to a Ser of acyl-carrier-protein.</text>
</comment>
<evidence type="ECO:0000256" key="3">
    <source>
        <dbReference type="ARBA" id="ARBA00022723"/>
    </source>
</evidence>
<evidence type="ECO:0000256" key="8">
    <source>
        <dbReference type="HAMAP-Rule" id="MF_00101"/>
    </source>
</evidence>
<dbReference type="PATRIC" id="fig|49338.4.peg.4693"/>
<dbReference type="InterPro" id="IPR008278">
    <property type="entry name" value="4-PPantetheinyl_Trfase_dom"/>
</dbReference>
<proteinExistence type="inferred from homology"/>
<keyword evidence="1 8" id="KW-0444">Lipid biosynthesis</keyword>
<evidence type="ECO:0000256" key="1">
    <source>
        <dbReference type="ARBA" id="ARBA00022516"/>
    </source>
</evidence>
<evidence type="ECO:0000313" key="10">
    <source>
        <dbReference type="EMBL" id="CDX04245.1"/>
    </source>
</evidence>
<keyword evidence="2 8" id="KW-0808">Transferase</keyword>
<dbReference type="HAMAP" id="MF_00101">
    <property type="entry name" value="AcpS"/>
    <property type="match status" value="1"/>
</dbReference>
<dbReference type="NCBIfam" id="NF000832">
    <property type="entry name" value="PRK00070.3-2"/>
    <property type="match status" value="1"/>
</dbReference>
<protein>
    <recommendedName>
        <fullName evidence="8">Holo-[acyl-carrier-protein] synthase</fullName>
        <shortName evidence="8">Holo-ACP synthase</shortName>
        <ecNumber evidence="8">2.7.8.7</ecNumber>
    </recommendedName>
    <alternativeName>
        <fullName evidence="8">4'-phosphopantetheinyl transferase AcpS</fullName>
    </alternativeName>
</protein>
<dbReference type="Gene3D" id="3.90.470.20">
    <property type="entry name" value="4'-phosphopantetheinyl transferase domain"/>
    <property type="match status" value="1"/>
</dbReference>
<name>A0A098B776_DESHA</name>
<evidence type="ECO:0000256" key="2">
    <source>
        <dbReference type="ARBA" id="ARBA00022679"/>
    </source>
</evidence>
<dbReference type="InterPro" id="IPR004568">
    <property type="entry name" value="Ppantetheine-prot_Trfase_dom"/>
</dbReference>
<dbReference type="EMBL" id="LK996017">
    <property type="protein sequence ID" value="CDX04245.1"/>
    <property type="molecule type" value="Genomic_DNA"/>
</dbReference>
<organism evidence="10">
    <name type="scientific">Desulfitobacterium hafniense</name>
    <name type="common">Desulfitobacterium frappieri</name>
    <dbReference type="NCBI Taxonomy" id="49338"/>
    <lineage>
        <taxon>Bacteria</taxon>
        <taxon>Bacillati</taxon>
        <taxon>Bacillota</taxon>
        <taxon>Clostridia</taxon>
        <taxon>Eubacteriales</taxon>
        <taxon>Desulfitobacteriaceae</taxon>
        <taxon>Desulfitobacterium</taxon>
    </lineage>
</organism>
<feature type="binding site" evidence="8">
    <location>
        <position position="52"/>
    </location>
    <ligand>
        <name>Mg(2+)</name>
        <dbReference type="ChEBI" id="CHEBI:18420"/>
    </ligand>
</feature>
<dbReference type="EC" id="2.7.8.7" evidence="8"/>
<feature type="binding site" evidence="8">
    <location>
        <position position="6"/>
    </location>
    <ligand>
        <name>Mg(2+)</name>
        <dbReference type="ChEBI" id="CHEBI:18420"/>
    </ligand>
</feature>
<dbReference type="GO" id="GO:0008897">
    <property type="term" value="F:holo-[acyl-carrier-protein] synthase activity"/>
    <property type="evidence" value="ECO:0007669"/>
    <property type="project" value="UniProtKB-UniRule"/>
</dbReference>
<gene>
    <name evidence="8" type="primary">acpS</name>
    <name evidence="10" type="ORF">DPCES_4359</name>
</gene>
<reference evidence="10" key="1">
    <citation type="submission" date="2014-07" db="EMBL/GenBank/DDBJ databases">
        <authorList>
            <person name="Hornung V.Bastian."/>
        </authorList>
    </citation>
    <scope>NUCLEOTIDE SEQUENCE</scope>
    <source>
        <strain evidence="10">PCE-S</strain>
    </source>
</reference>
<dbReference type="SUPFAM" id="SSF56214">
    <property type="entry name" value="4'-phosphopantetheinyl transferase"/>
    <property type="match status" value="1"/>
</dbReference>
<keyword evidence="5 8" id="KW-0460">Magnesium</keyword>
<dbReference type="GO" id="GO:0006633">
    <property type="term" value="P:fatty acid biosynthetic process"/>
    <property type="evidence" value="ECO:0007669"/>
    <property type="project" value="UniProtKB-UniRule"/>
</dbReference>
<dbReference type="NCBIfam" id="TIGR00556">
    <property type="entry name" value="pantethn_trn"/>
    <property type="match status" value="1"/>
</dbReference>
<accession>A0A098B776</accession>
<evidence type="ECO:0000259" key="9">
    <source>
        <dbReference type="Pfam" id="PF01648"/>
    </source>
</evidence>
<dbReference type="GO" id="GO:0000287">
    <property type="term" value="F:magnesium ion binding"/>
    <property type="evidence" value="ECO:0007669"/>
    <property type="project" value="UniProtKB-UniRule"/>
</dbReference>
<feature type="domain" description="4'-phosphopantetheinyl transferase" evidence="9">
    <location>
        <begin position="4"/>
        <end position="112"/>
    </location>
</feature>
<evidence type="ECO:0000256" key="4">
    <source>
        <dbReference type="ARBA" id="ARBA00022832"/>
    </source>
</evidence>
<dbReference type="NCBIfam" id="TIGR00516">
    <property type="entry name" value="acpS"/>
    <property type="match status" value="1"/>
</dbReference>
<dbReference type="Pfam" id="PF01648">
    <property type="entry name" value="ACPS"/>
    <property type="match status" value="1"/>
</dbReference>
<keyword evidence="8" id="KW-0963">Cytoplasm</keyword>
<comment type="cofactor">
    <cofactor evidence="8">
        <name>Mg(2+)</name>
        <dbReference type="ChEBI" id="CHEBI:18420"/>
    </cofactor>
</comment>
<sequence>MIPGVDIVEIQRFAKACERTPKLRERLFTEREIEKLQHKAVASWAARFAGKEAVLKALGTGLRGLSWHDIEILSNDLGEPAVFLTEKAEMVLHRRGGTQIRISLSHEKEYAVGMAILF</sequence>
<dbReference type="GO" id="GO:0005737">
    <property type="term" value="C:cytoplasm"/>
    <property type="evidence" value="ECO:0007669"/>
    <property type="project" value="UniProtKB-SubCell"/>
</dbReference>
<dbReference type="InterPro" id="IPR002582">
    <property type="entry name" value="ACPS"/>
</dbReference>
<comment type="subcellular location">
    <subcellularLocation>
        <location evidence="8">Cytoplasm</location>
    </subcellularLocation>
</comment>
<dbReference type="RefSeq" id="WP_005817437.1">
    <property type="nucleotide sequence ID" value="NZ_CABKQQ010000061.1"/>
</dbReference>
<evidence type="ECO:0000256" key="7">
    <source>
        <dbReference type="ARBA" id="ARBA00023160"/>
    </source>
</evidence>
<comment type="catalytic activity">
    <reaction evidence="8">
        <text>apo-[ACP] + CoA = holo-[ACP] + adenosine 3',5'-bisphosphate + H(+)</text>
        <dbReference type="Rhea" id="RHEA:12068"/>
        <dbReference type="Rhea" id="RHEA-COMP:9685"/>
        <dbReference type="Rhea" id="RHEA-COMP:9690"/>
        <dbReference type="ChEBI" id="CHEBI:15378"/>
        <dbReference type="ChEBI" id="CHEBI:29999"/>
        <dbReference type="ChEBI" id="CHEBI:57287"/>
        <dbReference type="ChEBI" id="CHEBI:58343"/>
        <dbReference type="ChEBI" id="CHEBI:64479"/>
        <dbReference type="EC" id="2.7.8.7"/>
    </reaction>
</comment>
<keyword evidence="7 8" id="KW-0275">Fatty acid biosynthesis</keyword>